<name>A0ACB9CC95_9ASTR</name>
<dbReference type="EMBL" id="CM042038">
    <property type="protein sequence ID" value="KAI3731850.1"/>
    <property type="molecule type" value="Genomic_DNA"/>
</dbReference>
<accession>A0ACB9CC95</accession>
<evidence type="ECO:0000313" key="2">
    <source>
        <dbReference type="Proteomes" id="UP001056120"/>
    </source>
</evidence>
<sequence length="276" mass="31848">MGPRVGIFDRLNRCGLGNGPNTNNVRASNILLYETAHCSKYLQSLSDRTEIRKETEDIMSHISLPEDLRQQVRRHKQNKWQLTHSEIHLIYTALITTKIENILKRDSTSYGRTGFYHANNLKAGDLCGEELFLWALDPKTPQLPFSTRTVKALTDVQVFALVVDDLLFLASQFRSFRSRHVQDTFRYHSHHWRTWAASYIQAARREHWKRKRLQDASGTSTLSLGASIYVSRFSTHFLGKLRWKHSADVSTPKLELIQKPTQPTMQQSLPLGKVFS</sequence>
<comment type="caution">
    <text evidence="1">The sequence shown here is derived from an EMBL/GenBank/DDBJ whole genome shotgun (WGS) entry which is preliminary data.</text>
</comment>
<evidence type="ECO:0000313" key="1">
    <source>
        <dbReference type="EMBL" id="KAI3731850.1"/>
    </source>
</evidence>
<organism evidence="1 2">
    <name type="scientific">Smallanthus sonchifolius</name>
    <dbReference type="NCBI Taxonomy" id="185202"/>
    <lineage>
        <taxon>Eukaryota</taxon>
        <taxon>Viridiplantae</taxon>
        <taxon>Streptophyta</taxon>
        <taxon>Embryophyta</taxon>
        <taxon>Tracheophyta</taxon>
        <taxon>Spermatophyta</taxon>
        <taxon>Magnoliopsida</taxon>
        <taxon>eudicotyledons</taxon>
        <taxon>Gunneridae</taxon>
        <taxon>Pentapetalae</taxon>
        <taxon>asterids</taxon>
        <taxon>campanulids</taxon>
        <taxon>Asterales</taxon>
        <taxon>Asteraceae</taxon>
        <taxon>Asteroideae</taxon>
        <taxon>Heliantheae alliance</taxon>
        <taxon>Millerieae</taxon>
        <taxon>Smallanthus</taxon>
    </lineage>
</organism>
<keyword evidence="2" id="KW-1185">Reference proteome</keyword>
<protein>
    <submittedName>
        <fullName evidence="1">Uncharacterized protein</fullName>
    </submittedName>
</protein>
<reference evidence="2" key="1">
    <citation type="journal article" date="2022" name="Mol. Ecol. Resour.">
        <title>The genomes of chicory, endive, great burdock and yacon provide insights into Asteraceae palaeo-polyploidization history and plant inulin production.</title>
        <authorList>
            <person name="Fan W."/>
            <person name="Wang S."/>
            <person name="Wang H."/>
            <person name="Wang A."/>
            <person name="Jiang F."/>
            <person name="Liu H."/>
            <person name="Zhao H."/>
            <person name="Xu D."/>
            <person name="Zhang Y."/>
        </authorList>
    </citation>
    <scope>NUCLEOTIDE SEQUENCE [LARGE SCALE GENOMIC DNA]</scope>
    <source>
        <strain evidence="2">cv. Yunnan</strain>
    </source>
</reference>
<dbReference type="Proteomes" id="UP001056120">
    <property type="component" value="Linkage Group LG21"/>
</dbReference>
<gene>
    <name evidence="1" type="ORF">L1987_63040</name>
</gene>
<reference evidence="1 2" key="2">
    <citation type="journal article" date="2022" name="Mol. Ecol. Resour.">
        <title>The genomes of chicory, endive, great burdock and yacon provide insights into Asteraceae paleo-polyploidization history and plant inulin production.</title>
        <authorList>
            <person name="Fan W."/>
            <person name="Wang S."/>
            <person name="Wang H."/>
            <person name="Wang A."/>
            <person name="Jiang F."/>
            <person name="Liu H."/>
            <person name="Zhao H."/>
            <person name="Xu D."/>
            <person name="Zhang Y."/>
        </authorList>
    </citation>
    <scope>NUCLEOTIDE SEQUENCE [LARGE SCALE GENOMIC DNA]</scope>
    <source>
        <strain evidence="2">cv. Yunnan</strain>
        <tissue evidence="1">Leaves</tissue>
    </source>
</reference>
<proteinExistence type="predicted"/>